<feature type="region of interest" description="Disordered" evidence="1">
    <location>
        <begin position="281"/>
        <end position="300"/>
    </location>
</feature>
<feature type="domain" description="TPPC8 second Ig-like" evidence="3">
    <location>
        <begin position="757"/>
        <end position="882"/>
    </location>
</feature>
<proteinExistence type="predicted"/>
<dbReference type="Pfam" id="PF24542">
    <property type="entry name" value="Ig_TPPC8_C"/>
    <property type="match status" value="1"/>
</dbReference>
<dbReference type="PANTHER" id="PTHR12975">
    <property type="entry name" value="TRANSPORT PROTEIN TRAPP"/>
    <property type="match status" value="1"/>
</dbReference>
<comment type="caution">
    <text evidence="5">The sequence shown here is derived from an EMBL/GenBank/DDBJ whole genome shotgun (WGS) entry which is preliminary data.</text>
</comment>
<evidence type="ECO:0000313" key="5">
    <source>
        <dbReference type="EMBL" id="GAA5795982.1"/>
    </source>
</evidence>
<dbReference type="InterPro" id="IPR024420">
    <property type="entry name" value="TRAPP_III_complex_Trs85"/>
</dbReference>
<evidence type="ECO:0000256" key="1">
    <source>
        <dbReference type="SAM" id="MobiDB-lite"/>
    </source>
</evidence>
<feature type="domain" description="TPPC8 C-terminal Ig-like" evidence="2">
    <location>
        <begin position="1145"/>
        <end position="1249"/>
    </location>
</feature>
<evidence type="ECO:0000259" key="3">
    <source>
        <dbReference type="Pfam" id="PF24544"/>
    </source>
</evidence>
<name>A0ABP9XPG0_9FUNG</name>
<organism evidence="5 6">
    <name type="scientific">Helicostylum pulchrum</name>
    <dbReference type="NCBI Taxonomy" id="562976"/>
    <lineage>
        <taxon>Eukaryota</taxon>
        <taxon>Fungi</taxon>
        <taxon>Fungi incertae sedis</taxon>
        <taxon>Mucoromycota</taxon>
        <taxon>Mucoromycotina</taxon>
        <taxon>Mucoromycetes</taxon>
        <taxon>Mucorales</taxon>
        <taxon>Mucorineae</taxon>
        <taxon>Mucoraceae</taxon>
        <taxon>Helicostylum</taxon>
    </lineage>
</organism>
<dbReference type="InterPro" id="IPR058538">
    <property type="entry name" value="Ig_TPPC8_2nd"/>
</dbReference>
<dbReference type="Pfam" id="PF12739">
    <property type="entry name" value="TRAPPC-Trs85"/>
    <property type="match status" value="1"/>
</dbReference>
<evidence type="ECO:0000259" key="4">
    <source>
        <dbReference type="Pfam" id="PF24545"/>
    </source>
</evidence>
<gene>
    <name evidence="5" type="ORF">HPULCUR_001347</name>
</gene>
<dbReference type="EMBL" id="BAABUJ010000005">
    <property type="protein sequence ID" value="GAA5795982.1"/>
    <property type="molecule type" value="Genomic_DNA"/>
</dbReference>
<dbReference type="Pfam" id="PF24544">
    <property type="entry name" value="Ig_TPPC8_2nd"/>
    <property type="match status" value="1"/>
</dbReference>
<dbReference type="PANTHER" id="PTHR12975:SF6">
    <property type="entry name" value="TRAFFICKING PROTEIN PARTICLE COMPLEX SUBUNIT 8"/>
    <property type="match status" value="1"/>
</dbReference>
<feature type="domain" description="TPPC8 first Ig-like" evidence="4">
    <location>
        <begin position="553"/>
        <end position="755"/>
    </location>
</feature>
<evidence type="ECO:0000313" key="6">
    <source>
        <dbReference type="Proteomes" id="UP001476247"/>
    </source>
</evidence>
<dbReference type="Proteomes" id="UP001476247">
    <property type="component" value="Unassembled WGS sequence"/>
</dbReference>
<sequence>MEKPLPSYPSARDFIAKTISPVIAIAASEDAEELCRVNHIPSFADFIKPFGDMITGRISPRDWQGVPIPIDNFSVRFKPINKLDEPNHQAVMKFIQDEVKLKGDTFQGPIEEIKCRNDVSEDYLNTPLDELTPWYGSFKNIMLSLRGITEHETFDHPVATMIVISSSNPDPVSTIMQLYNPNVPSFTIDKPYVDTNILRYYVVLHDPNRTTLEQSTAVFEKLKRTVGLHCYLLQINSNPRDPLDDDSIEDMSQDEIRAIWEHGLAESYRIESELQTYASSLDTTTTTPSSGSGHTRSSSIASNLSSLQATVVHGTSIRSVPVDSTTEETETKRVQGVLETPVIQYGRCMTPDDVDNVKNMVREFVVQSMVPFMERNIQHWNEQVASARRGLTGRLFGASRRLFGSTNRSATPQSVQTIAVQGPNVPIGSSTLTIYPYAAPEAQMRKLADYAFMLHDYKFAHTIYDTVRRDYATEKTYKYHAGTQEMLGTCLLMMNQPLTSKLDVDRNFELAYTTQQGIDPLKESLPHLTLPVIEDKDIQVTLSNAQSNTTNLEEWALMEIELLEECIKNGHISSAKKALAVQQQDDHRVVCAVGEPAIVHVELHNPLQVSISLSDVILGCQYRKSTEVVENQEVDAYQVMPDCKQSSQASDMFDFEEFELQKISEITLEPMEKRTINLAMVPRHEGSVQVNGLHYTLNELVHTFRPFHKKGKRLNKTKEEMMSVMHAPDRSLDILVTSPMPLLDLNFHHVPETILSGEVVQTVLEINNKGHKGLTGLRLKSSHPSFICVGNPEEMDKDIYASKYNTSTSLELNNQLFDASVISIPLPGKKDEESNENGVVNPGETTLVPLWVRGDRIGKHTFKFLFSYQSDEDNDMIAHRTLRYTVNVQVLPSLKINAFTRPSTTAVNEYILGIEIENLQTVANFDLTQLTATSPMWTIAPLSIDLTSAQDVQEKTIIPPRQTTFAYYKIKKSDTMDTSCPEKWTSDALGALMNNAPETKIKAKPPPIQLNLNKISFRGNEIPFDISPLKTFALNSRMHWRQGNLEGQFPTISSERYGSLFTLFNSGDVDLTLYWDIPQMKRHGHHYIIGVNLGVQQNPFQGSMDTSGKANTRTMFEATAKERALLVSSLTRNRTLKDESPIKLMVSCADKLAHNFDQQGLLKVPIHIALQNCSWNRTSKYTLELLPWSDKSGKQIPSKNSLNIFPFHWTGSTVFTGTLKPDEKLSLDAFATFQLPGVYDVNRWKLTVRTDDKEDSEVFVHQPSLPQLVTAIAV</sequence>
<accession>A0ABP9XPG0</accession>
<evidence type="ECO:0000259" key="2">
    <source>
        <dbReference type="Pfam" id="PF24542"/>
    </source>
</evidence>
<protein>
    <submittedName>
        <fullName evidence="5">Uncharacterized protein</fullName>
    </submittedName>
</protein>
<keyword evidence="6" id="KW-1185">Reference proteome</keyword>
<dbReference type="Pfam" id="PF24545">
    <property type="entry name" value="Ig_TPPC8_1st"/>
    <property type="match status" value="1"/>
</dbReference>
<dbReference type="InterPro" id="IPR058541">
    <property type="entry name" value="Ig_TPPC8_1st"/>
</dbReference>
<dbReference type="InterPro" id="IPR057651">
    <property type="entry name" value="Ig_TPPC8_C"/>
</dbReference>
<reference evidence="5 6" key="1">
    <citation type="submission" date="2024-04" db="EMBL/GenBank/DDBJ databases">
        <title>genome sequences of Mucor flavus KT1a and Helicostylum pulchrum KT1b strains isolation_sourced from the surface of a dry-aged beef.</title>
        <authorList>
            <person name="Toyotome T."/>
            <person name="Hosono M."/>
            <person name="Torimaru M."/>
            <person name="Fukuda K."/>
            <person name="Mikami N."/>
        </authorList>
    </citation>
    <scope>NUCLEOTIDE SEQUENCE [LARGE SCALE GENOMIC DNA]</scope>
    <source>
        <strain evidence="5 6">KT1b</strain>
    </source>
</reference>